<dbReference type="InterPro" id="IPR009543">
    <property type="entry name" value="VPS13_VAB"/>
</dbReference>
<dbReference type="AlphaFoldDB" id="A0A9Q3PBL7"/>
<dbReference type="GO" id="GO:0007005">
    <property type="term" value="P:mitochondrion organization"/>
    <property type="evidence" value="ECO:0007669"/>
    <property type="project" value="TreeGrafter"/>
</dbReference>
<dbReference type="OrthoDB" id="428159at2759"/>
<keyword evidence="2" id="KW-1133">Transmembrane helix</keyword>
<dbReference type="PANTHER" id="PTHR16166">
    <property type="entry name" value="VACUOLAR PROTEIN SORTING-ASSOCIATED PROTEIN VPS13"/>
    <property type="match status" value="1"/>
</dbReference>
<dbReference type="GO" id="GO:0045324">
    <property type="term" value="P:late endosome to vacuole transport"/>
    <property type="evidence" value="ECO:0007669"/>
    <property type="project" value="TreeGrafter"/>
</dbReference>
<evidence type="ECO:0000313" key="5">
    <source>
        <dbReference type="Proteomes" id="UP000765509"/>
    </source>
</evidence>
<feature type="domain" description="Vacuolar protein sorting-associated protein 13 VPS13 adaptor binding" evidence="3">
    <location>
        <begin position="42"/>
        <end position="146"/>
    </location>
</feature>
<dbReference type="Proteomes" id="UP000765509">
    <property type="component" value="Unassembled WGS sequence"/>
</dbReference>
<feature type="non-terminal residue" evidence="4">
    <location>
        <position position="1"/>
    </location>
</feature>
<organism evidence="4 5">
    <name type="scientific">Austropuccinia psidii MF-1</name>
    <dbReference type="NCBI Taxonomy" id="1389203"/>
    <lineage>
        <taxon>Eukaryota</taxon>
        <taxon>Fungi</taxon>
        <taxon>Dikarya</taxon>
        <taxon>Basidiomycota</taxon>
        <taxon>Pucciniomycotina</taxon>
        <taxon>Pucciniomycetes</taxon>
        <taxon>Pucciniales</taxon>
        <taxon>Sphaerophragmiaceae</taxon>
        <taxon>Austropuccinia</taxon>
    </lineage>
</organism>
<dbReference type="Pfam" id="PF25036">
    <property type="entry name" value="VPS13_VAB"/>
    <property type="match status" value="1"/>
</dbReference>
<dbReference type="InterPro" id="IPR026847">
    <property type="entry name" value="VPS13"/>
</dbReference>
<keyword evidence="2" id="KW-0472">Membrane</keyword>
<evidence type="ECO:0000313" key="4">
    <source>
        <dbReference type="EMBL" id="MBW0556098.1"/>
    </source>
</evidence>
<gene>
    <name evidence="4" type="ORF">O181_095813</name>
</gene>
<dbReference type="PANTHER" id="PTHR16166:SF93">
    <property type="entry name" value="INTERMEMBRANE LIPID TRANSFER PROTEIN VPS13"/>
    <property type="match status" value="1"/>
</dbReference>
<evidence type="ECO:0000256" key="1">
    <source>
        <dbReference type="ARBA" id="ARBA00006545"/>
    </source>
</evidence>
<dbReference type="GO" id="GO:0045053">
    <property type="term" value="P:protein retention in Golgi apparatus"/>
    <property type="evidence" value="ECO:0007669"/>
    <property type="project" value="TreeGrafter"/>
</dbReference>
<proteinExistence type="inferred from homology"/>
<comment type="caution">
    <text evidence="4">The sequence shown here is derived from an EMBL/GenBank/DDBJ whole genome shotgun (WGS) entry which is preliminary data.</text>
</comment>
<dbReference type="GO" id="GO:0006623">
    <property type="term" value="P:protein targeting to vacuole"/>
    <property type="evidence" value="ECO:0007669"/>
    <property type="project" value="TreeGrafter"/>
</dbReference>
<protein>
    <recommendedName>
        <fullName evidence="3">Vacuolar protein sorting-associated protein 13 VPS13 adaptor binding domain-containing protein</fullName>
    </recommendedName>
</protein>
<keyword evidence="2" id="KW-0812">Transmembrane</keyword>
<accession>A0A9Q3PBL7</accession>
<feature type="transmembrane region" description="Helical" evidence="2">
    <location>
        <begin position="317"/>
        <end position="348"/>
    </location>
</feature>
<evidence type="ECO:0000256" key="2">
    <source>
        <dbReference type="SAM" id="Phobius"/>
    </source>
</evidence>
<keyword evidence="5" id="KW-1185">Reference proteome</keyword>
<sequence>MVPDATTTIAGYNMVSQVLPTGQRLAAYFDKPKIFNDLLSIHQAINFDLVGANQQVTMQNLTKTTEYRAGLNVLEGLGKYNLTKVVIIYPQFIIKNNAKLPTFLKEDVSNIMFIIKPGKRVLLSLFNNDANTKLVIEFESPMGKQWHIVIPFERQESVNVAERTFHSCNPLYFLLNAVTMAIGTISGAPLTLNQLKVENARMSQGQLMTRLIQHYQNKGLSQLYRIIASADFLGNPAGLFNSVSSGVQDLFYEPLNGVVLHGTSELGVGIAYSRQKKCLWGDRQHFKNYRLRLSAAVLDSNWARKGQRRQFPNRNKVNGLATGTSAFVGLLASSISGIAVCSIFSLFATVY</sequence>
<reference evidence="4" key="1">
    <citation type="submission" date="2021-03" db="EMBL/GenBank/DDBJ databases">
        <title>Draft genome sequence of rust myrtle Austropuccinia psidii MF-1, a brazilian biotype.</title>
        <authorList>
            <person name="Quecine M.C."/>
            <person name="Pachon D.M.R."/>
            <person name="Bonatelli M.L."/>
            <person name="Correr F.H."/>
            <person name="Franceschini L.M."/>
            <person name="Leite T.F."/>
            <person name="Margarido G.R.A."/>
            <person name="Almeida C.A."/>
            <person name="Ferrarezi J.A."/>
            <person name="Labate C.A."/>
        </authorList>
    </citation>
    <scope>NUCLEOTIDE SEQUENCE</scope>
    <source>
        <strain evidence="4">MF-1</strain>
    </source>
</reference>
<evidence type="ECO:0000259" key="3">
    <source>
        <dbReference type="Pfam" id="PF25036"/>
    </source>
</evidence>
<comment type="similarity">
    <text evidence="1">Belongs to the VPS13 family.</text>
</comment>
<dbReference type="EMBL" id="AVOT02063366">
    <property type="protein sequence ID" value="MBW0556098.1"/>
    <property type="molecule type" value="Genomic_DNA"/>
</dbReference>
<name>A0A9Q3PBL7_9BASI</name>